<organism evidence="2 3">
    <name type="scientific">Belnapia rosea</name>
    <dbReference type="NCBI Taxonomy" id="938405"/>
    <lineage>
        <taxon>Bacteria</taxon>
        <taxon>Pseudomonadati</taxon>
        <taxon>Pseudomonadota</taxon>
        <taxon>Alphaproteobacteria</taxon>
        <taxon>Acetobacterales</taxon>
        <taxon>Roseomonadaceae</taxon>
        <taxon>Belnapia</taxon>
    </lineage>
</organism>
<gene>
    <name evidence="2" type="ORF">SAMN04487779_102534</name>
</gene>
<dbReference type="AlphaFoldDB" id="A0A1G7BHT5"/>
<keyword evidence="3" id="KW-1185">Reference proteome</keyword>
<dbReference type="Proteomes" id="UP000198925">
    <property type="component" value="Unassembled WGS sequence"/>
</dbReference>
<evidence type="ECO:0000313" key="3">
    <source>
        <dbReference type="Proteomes" id="UP000198925"/>
    </source>
</evidence>
<evidence type="ECO:0000259" key="1">
    <source>
        <dbReference type="Pfam" id="PF08242"/>
    </source>
</evidence>
<feature type="domain" description="Methyltransferase type 12" evidence="1">
    <location>
        <begin position="65"/>
        <end position="163"/>
    </location>
</feature>
<dbReference type="RefSeq" id="WP_090664909.1">
    <property type="nucleotide sequence ID" value="NZ_FMZX01000025.1"/>
</dbReference>
<dbReference type="GO" id="GO:0008168">
    <property type="term" value="F:methyltransferase activity"/>
    <property type="evidence" value="ECO:0007669"/>
    <property type="project" value="UniProtKB-KW"/>
</dbReference>
<evidence type="ECO:0000313" key="2">
    <source>
        <dbReference type="EMBL" id="SDE26543.1"/>
    </source>
</evidence>
<dbReference type="GO" id="GO:0032259">
    <property type="term" value="P:methylation"/>
    <property type="evidence" value="ECO:0007669"/>
    <property type="project" value="UniProtKB-KW"/>
</dbReference>
<dbReference type="Gene3D" id="3.40.50.150">
    <property type="entry name" value="Vaccinia Virus protein VP39"/>
    <property type="match status" value="1"/>
</dbReference>
<name>A0A1G7BHT5_9PROT</name>
<keyword evidence="2" id="KW-0808">Transferase</keyword>
<protein>
    <submittedName>
        <fullName evidence="2">Methyltransferase domain-containing protein</fullName>
    </submittedName>
</protein>
<sequence length="418" mass="45629">MSDAPQDPGDRHLAAQYEAFPYPARDPREEARRLIIGSPSHLREIDHWIFGSRRHASVPLRALFAGGGTGDGTMMLAQQMAWAGREGSVTWLDRSGAARRIAEARAATRKLGNIRFEEGSLLELAGSGLGPFDYIDCCGVLHHLPDPLAGLRSLVSVLAPGGGIGLMVYAPHGRTGVYMLQDALRLLAPEGEAPPARIDIARRLWRQVPETAWLKRNPWLTDHISGGDAGLYDLLLNPRDRAYTVPQLAALVAEAGLRITCWVEPVRYDPDSYLPDPRLRARTAAMTPIERAALAEAITGNMGIHILYCRRAEEADPAPPWEEPEAVPVLREMDGAALARGLPRDGTIPVSFDGLRVNLPMPRLAGAILQRVDGRRSFGAIADELAANGVAREAFWRDLAALRRSMEAMNRLLIAAPT</sequence>
<reference evidence="2 3" key="1">
    <citation type="submission" date="2016-10" db="EMBL/GenBank/DDBJ databases">
        <authorList>
            <person name="de Groot N.N."/>
        </authorList>
    </citation>
    <scope>NUCLEOTIDE SEQUENCE [LARGE SCALE GENOMIC DNA]</scope>
    <source>
        <strain evidence="2 3">CPCC 100156</strain>
    </source>
</reference>
<dbReference type="SUPFAM" id="SSF53335">
    <property type="entry name" value="S-adenosyl-L-methionine-dependent methyltransferases"/>
    <property type="match status" value="1"/>
</dbReference>
<keyword evidence="2" id="KW-0489">Methyltransferase</keyword>
<accession>A0A1G7BHT5</accession>
<dbReference type="EMBL" id="FMZX01000025">
    <property type="protein sequence ID" value="SDE26543.1"/>
    <property type="molecule type" value="Genomic_DNA"/>
</dbReference>
<proteinExistence type="predicted"/>
<dbReference type="CDD" id="cd02440">
    <property type="entry name" value="AdoMet_MTases"/>
    <property type="match status" value="1"/>
</dbReference>
<dbReference type="STRING" id="938405.SAMN02927895_01310"/>
<dbReference type="InterPro" id="IPR029063">
    <property type="entry name" value="SAM-dependent_MTases_sf"/>
</dbReference>
<dbReference type="InterPro" id="IPR013217">
    <property type="entry name" value="Methyltransf_12"/>
</dbReference>
<dbReference type="Pfam" id="PF08242">
    <property type="entry name" value="Methyltransf_12"/>
    <property type="match status" value="1"/>
</dbReference>